<accession>A0AC61RZC9</accession>
<proteinExistence type="predicted"/>
<sequence length="480" mass="54882">MEQETLRKEDSFRFADVALEIILKFDRDGKILYGNSRAKTDLGYGEELTQVSLPALFPAELQQEKYEEGMLLDAMSAMRDGMMYRKNGTCFPVRMTTIVEGEQNLLFAINIAKRIETERKLVRMKEEMEETIKVRNEFVANVTHELRTPVNGIRGHVTNLLEAGVTGEQKRTLDIILRCCENMSAIINNILDFSKLEAGKFTLEQKEFNFYQMINHTVETNITAIDAKGLHIMVNIDKSIPEFLIGDELRLTQILNNLLSNAVKFTSVGYINIEVTKTVQFDDEIELFFVVSDTGIGISQEEKDKLFKSFSQVDASITRKYGGTGLGLSITKQLVELMQGSIHLDSEKGKGSSFSYSVRLHVAQNKKEEHSVREQFEFINQNQDISQPDEIGEIFHFGTEENEKELRSKMEKLIICMEVGAWDKAETFSHNIKALLEEAPQEVKKAAFRLEMNVRKEKYDKAVEQYNNLKKIFEENIGGM</sequence>
<keyword evidence="2" id="KW-1185">Reference proteome</keyword>
<dbReference type="EMBL" id="SRYA01000010">
    <property type="protein sequence ID" value="TGY97083.1"/>
    <property type="molecule type" value="Genomic_DNA"/>
</dbReference>
<keyword evidence="1" id="KW-0808">Transferase</keyword>
<evidence type="ECO:0000313" key="1">
    <source>
        <dbReference type="EMBL" id="TGY97083.1"/>
    </source>
</evidence>
<comment type="caution">
    <text evidence="1">The sequence shown here is derived from an EMBL/GenBank/DDBJ whole genome shotgun (WGS) entry which is preliminary data.</text>
</comment>
<dbReference type="Proteomes" id="UP000304953">
    <property type="component" value="Unassembled WGS sequence"/>
</dbReference>
<evidence type="ECO:0000313" key="2">
    <source>
        <dbReference type="Proteomes" id="UP000304953"/>
    </source>
</evidence>
<name>A0AC61RZC9_9FIRM</name>
<gene>
    <name evidence="1" type="ORF">E5329_06435</name>
</gene>
<protein>
    <submittedName>
        <fullName evidence="1">PAS domain-containing hybrid sensor histidine kinase/response regulator</fullName>
    </submittedName>
</protein>
<reference evidence="1" key="1">
    <citation type="submission" date="2019-04" db="EMBL/GenBank/DDBJ databases">
        <title>Microbes associate with the intestines of laboratory mice.</title>
        <authorList>
            <person name="Navarre W."/>
            <person name="Wong E."/>
            <person name="Huang K."/>
            <person name="Tropini C."/>
            <person name="Ng K."/>
            <person name="Yu B."/>
        </authorList>
    </citation>
    <scope>NUCLEOTIDE SEQUENCE</scope>
    <source>
        <strain evidence="1">NM01_1-7b</strain>
    </source>
</reference>
<organism evidence="1 2">
    <name type="scientific">Petralouisia muris</name>
    <dbReference type="NCBI Taxonomy" id="3032872"/>
    <lineage>
        <taxon>Bacteria</taxon>
        <taxon>Bacillati</taxon>
        <taxon>Bacillota</taxon>
        <taxon>Clostridia</taxon>
        <taxon>Lachnospirales</taxon>
        <taxon>Lachnospiraceae</taxon>
        <taxon>Petralouisia</taxon>
    </lineage>
</organism>
<keyword evidence="1" id="KW-0418">Kinase</keyword>